<dbReference type="Gene3D" id="3.90.20.10">
    <property type="match status" value="1"/>
</dbReference>
<proteinExistence type="predicted"/>
<dbReference type="Gene3D" id="6.10.250.2540">
    <property type="match status" value="1"/>
</dbReference>
<dbReference type="AlphaFoldDB" id="A0A9P9Z5L0"/>
<dbReference type="OrthoDB" id="406733at2759"/>
<feature type="compositionally biased region" description="Low complexity" evidence="2">
    <location>
        <begin position="322"/>
        <end position="331"/>
    </location>
</feature>
<feature type="domain" description="Trehalase-like N-terminal" evidence="4">
    <location>
        <begin position="340"/>
        <end position="424"/>
    </location>
</feature>
<comment type="caution">
    <text evidence="5">The sequence shown here is derived from an EMBL/GenBank/DDBJ whole genome shotgun (WGS) entry which is preliminary data.</text>
</comment>
<dbReference type="InterPro" id="IPR008928">
    <property type="entry name" value="6-hairpin_glycosidase_sf"/>
</dbReference>
<dbReference type="EMBL" id="JAMQYH010000769">
    <property type="protein sequence ID" value="KAJ1682146.1"/>
    <property type="molecule type" value="Genomic_DNA"/>
</dbReference>
<feature type="domain" description="GH15-like" evidence="3">
    <location>
        <begin position="561"/>
        <end position="861"/>
    </location>
</feature>
<dbReference type="InterPro" id="IPR011613">
    <property type="entry name" value="GH15-like"/>
</dbReference>
<evidence type="ECO:0000256" key="2">
    <source>
        <dbReference type="SAM" id="MobiDB-lite"/>
    </source>
</evidence>
<keyword evidence="6" id="KW-1185">Reference proteome</keyword>
<gene>
    <name evidence="5" type="ORF">LUZ63_022636</name>
</gene>
<dbReference type="GO" id="GO:0004553">
    <property type="term" value="F:hydrolase activity, hydrolyzing O-glycosyl compounds"/>
    <property type="evidence" value="ECO:0007669"/>
    <property type="project" value="TreeGrafter"/>
</dbReference>
<feature type="coiled-coil region" evidence="1">
    <location>
        <begin position="41"/>
        <end position="68"/>
    </location>
</feature>
<feature type="region of interest" description="Disordered" evidence="2">
    <location>
        <begin position="310"/>
        <end position="339"/>
    </location>
</feature>
<dbReference type="SUPFAM" id="SSF48208">
    <property type="entry name" value="Six-hairpin glycosidases"/>
    <property type="match status" value="1"/>
</dbReference>
<evidence type="ECO:0000256" key="1">
    <source>
        <dbReference type="SAM" id="Coils"/>
    </source>
</evidence>
<dbReference type="PANTHER" id="PTHR31616">
    <property type="entry name" value="TREHALASE"/>
    <property type="match status" value="1"/>
</dbReference>
<accession>A0A9P9Z5L0</accession>
<protein>
    <submittedName>
        <fullName evidence="5">Uncharacterized protein</fullName>
    </submittedName>
</protein>
<dbReference type="Pfam" id="PF19291">
    <property type="entry name" value="TREH_N"/>
    <property type="match status" value="1"/>
</dbReference>
<keyword evidence="1" id="KW-0175">Coiled coil</keyword>
<organism evidence="5 6">
    <name type="scientific">Rhynchospora breviuscula</name>
    <dbReference type="NCBI Taxonomy" id="2022672"/>
    <lineage>
        <taxon>Eukaryota</taxon>
        <taxon>Viridiplantae</taxon>
        <taxon>Streptophyta</taxon>
        <taxon>Embryophyta</taxon>
        <taxon>Tracheophyta</taxon>
        <taxon>Spermatophyta</taxon>
        <taxon>Magnoliopsida</taxon>
        <taxon>Liliopsida</taxon>
        <taxon>Poales</taxon>
        <taxon>Cyperaceae</taxon>
        <taxon>Cyperoideae</taxon>
        <taxon>Rhynchosporeae</taxon>
        <taxon>Rhynchospora</taxon>
    </lineage>
</organism>
<evidence type="ECO:0000313" key="6">
    <source>
        <dbReference type="Proteomes" id="UP001151287"/>
    </source>
</evidence>
<reference evidence="5" key="1">
    <citation type="journal article" date="2022" name="Cell">
        <title>Repeat-based holocentromeres influence genome architecture and karyotype evolution.</title>
        <authorList>
            <person name="Hofstatter P.G."/>
            <person name="Thangavel G."/>
            <person name="Lux T."/>
            <person name="Neumann P."/>
            <person name="Vondrak T."/>
            <person name="Novak P."/>
            <person name="Zhang M."/>
            <person name="Costa L."/>
            <person name="Castellani M."/>
            <person name="Scott A."/>
            <person name="Toegelov H."/>
            <person name="Fuchs J."/>
            <person name="Mata-Sucre Y."/>
            <person name="Dias Y."/>
            <person name="Vanzela A.L.L."/>
            <person name="Huettel B."/>
            <person name="Almeida C.C.S."/>
            <person name="Simkova H."/>
            <person name="Souza G."/>
            <person name="Pedrosa-Harand A."/>
            <person name="Macas J."/>
            <person name="Mayer K.F.X."/>
            <person name="Houben A."/>
            <person name="Marques A."/>
        </authorList>
    </citation>
    <scope>NUCLEOTIDE SEQUENCE</scope>
    <source>
        <strain evidence="5">RhyBre1mFocal</strain>
    </source>
</reference>
<dbReference type="Gene3D" id="1.50.10.10">
    <property type="match status" value="1"/>
</dbReference>
<dbReference type="InterPro" id="IPR012341">
    <property type="entry name" value="6hp_glycosidase-like_sf"/>
</dbReference>
<dbReference type="PANTHER" id="PTHR31616:SF0">
    <property type="entry name" value="GLUCAN 1,4-ALPHA-GLUCOSIDASE"/>
    <property type="match status" value="1"/>
</dbReference>
<evidence type="ECO:0000259" key="3">
    <source>
        <dbReference type="Pfam" id="PF00723"/>
    </source>
</evidence>
<name>A0A9P9Z5L0_9POAL</name>
<sequence>MLDRVERRTQQGFEQVDRGLEQVDRRFEQVDKRFEQVDKRFEQVDKRFERIEVRLERADARMDRTDARFDERMALIDARERQIDGRLLTIDANLAEIKASIARLEGPEAPASVRPSPRLLPGDAVLGTDHPRQLLEAFEDPVQDVGAGGVFVVDVVVDVADRAHGRVEALGDEVDDLGGVDLALRELRQRGRLGDRVAAAVGQRVQRAHPLGDRVAELARRVDDLVELEMGVAEVLADDVPVRLLALDRQLDEIDQHRLQARGQLLRRLEPFLGVLLVGGLGTAASARGAAAVLGGGVLRGGGHARSFHSRSLSTLGRGPLRSAGRGAVPASSPPPSRPLRDYAAIGDGRTVALIGLDGAVDWLPLPNVHSRPVFARLVDEAAGGCIELSPVGEYEVTRRYIARTNVLETTFTTATGVATLTDAMVTGIAGRLPWAELARRVEGVKGEVEFAWCVQPGTMLRSAAPWTERIDGFSIMRIGDVSLAVVGHAHGIHGDPDERSESIAGGFTATVGSRHLLVVAATEGEPLRVPEAQNVDRGIDRTVDGWSMWSDEFSYEGPWADAVQRSALALKLLLFSPTGAVAAAATTSLPESPRGGKNWDYRFAWVRDLAYTAHAWVGFGLREETHAAISWLLRTIRANGPEVQVMYTLDGDAEIGLEKHEVPGWNRNQPVVTGNPAQGQLQLGVYGDLIAICRTYVEAGNRLDIPTGRLLADVADRTCDLWRRADSGMWELPELAHYTSSKMGCWKALDDAQWLADAGHIPDNGDRWRAERDRIHSWVDEHCWSETLQAYTMRPGSDDLDASVLLHAPTGFDRGERMSTSLDAITERLATENHLVYRYTGMDQEEHTFVACAFWRATALACVGRHVEAVEAMDALVAQANDVGMYSEMIAEPDGAFWGNLPQALSHLALINAALVIREVVDPADLGDR</sequence>
<dbReference type="InterPro" id="IPR045582">
    <property type="entry name" value="Trehalase-like_N"/>
</dbReference>
<dbReference type="Proteomes" id="UP001151287">
    <property type="component" value="Unassembled WGS sequence"/>
</dbReference>
<dbReference type="Pfam" id="PF00723">
    <property type="entry name" value="Glyco_hydro_15"/>
    <property type="match status" value="1"/>
</dbReference>
<evidence type="ECO:0000259" key="4">
    <source>
        <dbReference type="Pfam" id="PF19291"/>
    </source>
</evidence>
<evidence type="ECO:0000313" key="5">
    <source>
        <dbReference type="EMBL" id="KAJ1682146.1"/>
    </source>
</evidence>
<dbReference type="GO" id="GO:0005975">
    <property type="term" value="P:carbohydrate metabolic process"/>
    <property type="evidence" value="ECO:0007669"/>
    <property type="project" value="InterPro"/>
</dbReference>